<dbReference type="RefSeq" id="XP_070417265.1">
    <property type="nucleotide sequence ID" value="XM_070561164.1"/>
</dbReference>
<evidence type="ECO:0000313" key="8">
    <source>
        <dbReference type="Proteomes" id="UP001652662"/>
    </source>
</evidence>
<keyword evidence="4" id="KW-0597">Phosphoprotein</keyword>
<dbReference type="PANTHER" id="PTHR12276">
    <property type="entry name" value="EPSIN/ENT-RELATED"/>
    <property type="match status" value="1"/>
</dbReference>
<keyword evidence="5" id="KW-0446">Lipid-binding</keyword>
<dbReference type="GeneID" id="103565865"/>
<dbReference type="PANTHER" id="PTHR12276:SF50">
    <property type="entry name" value="EPSIN-2"/>
    <property type="match status" value="1"/>
</dbReference>
<evidence type="ECO:0000256" key="1">
    <source>
        <dbReference type="ARBA" id="ARBA00004496"/>
    </source>
</evidence>
<feature type="domain" description="ENTH" evidence="7">
    <location>
        <begin position="12"/>
        <end position="144"/>
    </location>
</feature>
<dbReference type="Gene3D" id="1.25.40.90">
    <property type="match status" value="1"/>
</dbReference>
<evidence type="ECO:0000256" key="6">
    <source>
        <dbReference type="SAM" id="MobiDB-lite"/>
    </source>
</evidence>
<reference evidence="9 10" key="1">
    <citation type="submission" date="2025-05" db="UniProtKB">
        <authorList>
            <consortium name="RefSeq"/>
        </authorList>
    </citation>
    <scope>IDENTIFICATION</scope>
    <source>
        <tissue evidence="9 10">Blood</tissue>
    </source>
</reference>
<evidence type="ECO:0000256" key="5">
    <source>
        <dbReference type="ARBA" id="ARBA00023121"/>
    </source>
</evidence>
<dbReference type="PROSITE" id="PS50330">
    <property type="entry name" value="UIM"/>
    <property type="match status" value="2"/>
</dbReference>
<sequence length="583" mass="62003">MTTSSIRRQMKNIVNNYSEAEIKVREATSNDPWGPSSSLMTEIADLTYNVVAFSEIMSMVWKRLNDHGKNWRHVYKALTLLDYLIKTGSERVAQQCRENIFAIQTLKDFQYIDRDGKDQGINVREKSKQLVALLKDEERLKAERAQALKTKERMAQVATGMGSNQITFGRGSSQPNLSTSYSEQEYGKAGGSPASYHGSTSPRVSSELEQARPQTSGEEELQLQLALAMSREVAEQEERLRRGDDLRLQMALEESRRDTVKVPKKKEHGSHPQQTTLLDLMDALPSSGPAAPKAEPWGPSASAKQHNPWGGPVAPASTSDPWPSYGAKPAASVDPWGVPTGTSTHSIAKSSDPWAAPQQPASSAGKTADAWAAASTAKPVSTSGAFDLFSNLNGTIKDDFSEFDNLRTSKKTAEAVASPPSQNNGTASPDPFESQPLTVASSKPSSTRKTPESFLGPNAALVNLDSLVTRPAVPAQSLNPFLAPGAAAASAPVNPFQVNQPQPPTLNQLRGSPVLGSSTSFGPGPGVEPMAMASVTSTASHPALGASSSSLTPLGPTTMNMVGSVGIPPSAAQASGTTNPFLL</sequence>
<evidence type="ECO:0000256" key="3">
    <source>
        <dbReference type="ARBA" id="ARBA00022490"/>
    </source>
</evidence>
<dbReference type="SMART" id="SM00726">
    <property type="entry name" value="UIM"/>
    <property type="match status" value="2"/>
</dbReference>
<evidence type="ECO:0000313" key="9">
    <source>
        <dbReference type="RefSeq" id="XP_070417264.1"/>
    </source>
</evidence>
<evidence type="ECO:0000256" key="4">
    <source>
        <dbReference type="ARBA" id="ARBA00022553"/>
    </source>
</evidence>
<dbReference type="RefSeq" id="XP_070417267.1">
    <property type="nucleotide sequence ID" value="XM_070561166.1"/>
</dbReference>
<evidence type="ECO:0000313" key="13">
    <source>
        <dbReference type="RefSeq" id="XP_070417268.1"/>
    </source>
</evidence>
<dbReference type="PROSITE" id="PS50942">
    <property type="entry name" value="ENTH"/>
    <property type="match status" value="1"/>
</dbReference>
<dbReference type="RefSeq" id="XP_070417268.1">
    <property type="nucleotide sequence ID" value="XM_070561167.1"/>
</dbReference>
<feature type="compositionally biased region" description="Basic and acidic residues" evidence="6">
    <location>
        <begin position="251"/>
        <end position="261"/>
    </location>
</feature>
<dbReference type="RefSeq" id="XP_070417272.1">
    <property type="nucleotide sequence ID" value="XM_070561171.1"/>
</dbReference>
<accession>A0ABM4JMU8</accession>
<proteinExistence type="inferred from homology"/>
<dbReference type="InterPro" id="IPR013809">
    <property type="entry name" value="ENTH"/>
</dbReference>
<keyword evidence="8" id="KW-1185">Reference proteome</keyword>
<dbReference type="RefSeq" id="XP_070417271.1">
    <property type="nucleotide sequence ID" value="XM_070561170.1"/>
</dbReference>
<dbReference type="InterPro" id="IPR008942">
    <property type="entry name" value="ENTH_VHS"/>
</dbReference>
<name>A0ABM4JMU8_EQUPR</name>
<evidence type="ECO:0000313" key="10">
    <source>
        <dbReference type="RefSeq" id="XP_070417265.1"/>
    </source>
</evidence>
<evidence type="ECO:0000313" key="16">
    <source>
        <dbReference type="RefSeq" id="XP_070417272.1"/>
    </source>
</evidence>
<organism evidence="8 10">
    <name type="scientific">Equus przewalskii</name>
    <name type="common">Przewalski's horse</name>
    <name type="synonym">Equus caballus przewalskii</name>
    <dbReference type="NCBI Taxonomy" id="9798"/>
    <lineage>
        <taxon>Eukaryota</taxon>
        <taxon>Metazoa</taxon>
        <taxon>Chordata</taxon>
        <taxon>Craniata</taxon>
        <taxon>Vertebrata</taxon>
        <taxon>Euteleostomi</taxon>
        <taxon>Mammalia</taxon>
        <taxon>Eutheria</taxon>
        <taxon>Laurasiatheria</taxon>
        <taxon>Perissodactyla</taxon>
        <taxon>Equidae</taxon>
        <taxon>Equus</taxon>
    </lineage>
</organism>
<dbReference type="SUPFAM" id="SSF48464">
    <property type="entry name" value="ENTH/VHS domain"/>
    <property type="match status" value="1"/>
</dbReference>
<dbReference type="RefSeq" id="XP_070417264.1">
    <property type="nucleotide sequence ID" value="XM_070561163.1"/>
</dbReference>
<keyword evidence="3" id="KW-0963">Cytoplasm</keyword>
<protein>
    <submittedName>
        <fullName evidence="9 10">Epsin-2 isoform X3</fullName>
    </submittedName>
</protein>
<dbReference type="InterPro" id="IPR003903">
    <property type="entry name" value="UIM_dom"/>
</dbReference>
<comment type="subcellular location">
    <subcellularLocation>
        <location evidence="1">Cytoplasm</location>
    </subcellularLocation>
</comment>
<dbReference type="CDD" id="cd16990">
    <property type="entry name" value="ENTH_Epsin"/>
    <property type="match status" value="1"/>
</dbReference>
<feature type="compositionally biased region" description="Polar residues" evidence="6">
    <location>
        <begin position="435"/>
        <end position="448"/>
    </location>
</feature>
<dbReference type="RefSeq" id="XP_070417269.1">
    <property type="nucleotide sequence ID" value="XM_070561168.1"/>
</dbReference>
<feature type="region of interest" description="Disordered" evidence="6">
    <location>
        <begin position="411"/>
        <end position="455"/>
    </location>
</feature>
<dbReference type="SMART" id="SM00273">
    <property type="entry name" value="ENTH"/>
    <property type="match status" value="1"/>
</dbReference>
<evidence type="ECO:0000256" key="2">
    <source>
        <dbReference type="ARBA" id="ARBA00010130"/>
    </source>
</evidence>
<evidence type="ECO:0000259" key="7">
    <source>
        <dbReference type="PROSITE" id="PS50942"/>
    </source>
</evidence>
<feature type="compositionally biased region" description="Polar residues" evidence="6">
    <location>
        <begin position="197"/>
        <end position="216"/>
    </location>
</feature>
<feature type="compositionally biased region" description="Polar residues" evidence="6">
    <location>
        <begin position="163"/>
        <end position="183"/>
    </location>
</feature>
<evidence type="ECO:0000313" key="14">
    <source>
        <dbReference type="RefSeq" id="XP_070417269.1"/>
    </source>
</evidence>
<dbReference type="Proteomes" id="UP001652662">
    <property type="component" value="Chromosome 10"/>
</dbReference>
<feature type="compositionally biased region" description="Polar residues" evidence="6">
    <location>
        <begin position="340"/>
        <end position="349"/>
    </location>
</feature>
<evidence type="ECO:0000313" key="12">
    <source>
        <dbReference type="RefSeq" id="XP_070417267.1"/>
    </source>
</evidence>
<evidence type="ECO:0000313" key="11">
    <source>
        <dbReference type="RefSeq" id="XP_070417266.1"/>
    </source>
</evidence>
<evidence type="ECO:0000313" key="15">
    <source>
        <dbReference type="RefSeq" id="XP_070417271.1"/>
    </source>
</evidence>
<feature type="region of interest" description="Disordered" evidence="6">
    <location>
        <begin position="163"/>
        <end position="223"/>
    </location>
</feature>
<dbReference type="Pfam" id="PF01417">
    <property type="entry name" value="ENTH"/>
    <property type="match status" value="1"/>
</dbReference>
<feature type="region of interest" description="Disordered" evidence="6">
    <location>
        <begin position="251"/>
        <end position="367"/>
    </location>
</feature>
<dbReference type="RefSeq" id="XP_070417266.1">
    <property type="nucleotide sequence ID" value="XM_070561165.1"/>
</dbReference>
<comment type="similarity">
    <text evidence="2">Belongs to the epsin family.</text>
</comment>
<gene>
    <name evidence="9 10 11 12 13 14 15 16" type="primary">EPN2</name>
</gene>
<feature type="compositionally biased region" description="Low complexity" evidence="6">
    <location>
        <begin position="355"/>
        <end position="367"/>
    </location>
</feature>